<keyword evidence="1" id="KW-0472">Membrane</keyword>
<dbReference type="OrthoDB" id="658912at2"/>
<dbReference type="EMBL" id="QLMA01000006">
    <property type="protein sequence ID" value="RAJ78958.1"/>
    <property type="molecule type" value="Genomic_DNA"/>
</dbReference>
<proteinExistence type="predicted"/>
<keyword evidence="3" id="KW-1185">Reference proteome</keyword>
<gene>
    <name evidence="2" type="ORF">CLV59_10618</name>
</gene>
<dbReference type="AlphaFoldDB" id="A0A327W227"/>
<keyword evidence="1" id="KW-0812">Transmembrane</keyword>
<sequence length="199" mass="22694">MNELLLNTIVDKLNIIEQTITQLNNITPQMPDHSGDIKKLTTQISEVKTAISCMPELLKFPVVAVDRLIKNIEQNNSLLKNPPAKEVRHYHHITAPIVVAGVLFLLLVLCTAWLYSSRSTLNEYQAADFKYRFMKMQADKGLRAFIVSTDSLYNSNMPAFQDIVIKWEAERQRVAALLLEAQEKEQEANQLREKAGRSK</sequence>
<organism evidence="2 3">
    <name type="scientific">Chitinophaga dinghuensis</name>
    <dbReference type="NCBI Taxonomy" id="1539050"/>
    <lineage>
        <taxon>Bacteria</taxon>
        <taxon>Pseudomonadati</taxon>
        <taxon>Bacteroidota</taxon>
        <taxon>Chitinophagia</taxon>
        <taxon>Chitinophagales</taxon>
        <taxon>Chitinophagaceae</taxon>
        <taxon>Chitinophaga</taxon>
    </lineage>
</organism>
<accession>A0A327W227</accession>
<feature type="transmembrane region" description="Helical" evidence="1">
    <location>
        <begin position="93"/>
        <end position="115"/>
    </location>
</feature>
<evidence type="ECO:0000256" key="1">
    <source>
        <dbReference type="SAM" id="Phobius"/>
    </source>
</evidence>
<keyword evidence="1" id="KW-1133">Transmembrane helix</keyword>
<dbReference type="Proteomes" id="UP000249819">
    <property type="component" value="Unassembled WGS sequence"/>
</dbReference>
<evidence type="ECO:0000313" key="3">
    <source>
        <dbReference type="Proteomes" id="UP000249819"/>
    </source>
</evidence>
<comment type="caution">
    <text evidence="2">The sequence shown here is derived from an EMBL/GenBank/DDBJ whole genome shotgun (WGS) entry which is preliminary data.</text>
</comment>
<name>A0A327W227_9BACT</name>
<dbReference type="RefSeq" id="WP_111593444.1">
    <property type="nucleotide sequence ID" value="NZ_QLMA01000006.1"/>
</dbReference>
<reference evidence="2 3" key="1">
    <citation type="submission" date="2018-06" db="EMBL/GenBank/DDBJ databases">
        <title>Genomic Encyclopedia of Archaeal and Bacterial Type Strains, Phase II (KMG-II): from individual species to whole genera.</title>
        <authorList>
            <person name="Goeker M."/>
        </authorList>
    </citation>
    <scope>NUCLEOTIDE SEQUENCE [LARGE SCALE GENOMIC DNA]</scope>
    <source>
        <strain evidence="2 3">DSM 29821</strain>
    </source>
</reference>
<protein>
    <submittedName>
        <fullName evidence="2">Uncharacterized protein</fullName>
    </submittedName>
</protein>
<evidence type="ECO:0000313" key="2">
    <source>
        <dbReference type="EMBL" id="RAJ78958.1"/>
    </source>
</evidence>